<feature type="transmembrane region" description="Helical" evidence="1">
    <location>
        <begin position="43"/>
        <end position="62"/>
    </location>
</feature>
<organism evidence="2 3">
    <name type="scientific">[Torrubiella] hemipterigena</name>
    <dbReference type="NCBI Taxonomy" id="1531966"/>
    <lineage>
        <taxon>Eukaryota</taxon>
        <taxon>Fungi</taxon>
        <taxon>Dikarya</taxon>
        <taxon>Ascomycota</taxon>
        <taxon>Pezizomycotina</taxon>
        <taxon>Sordariomycetes</taxon>
        <taxon>Hypocreomycetidae</taxon>
        <taxon>Hypocreales</taxon>
        <taxon>Clavicipitaceae</taxon>
        <taxon>Clavicipitaceae incertae sedis</taxon>
        <taxon>'Torrubiella' clade</taxon>
    </lineage>
</organism>
<dbReference type="OrthoDB" id="4757858at2759"/>
<protein>
    <submittedName>
        <fullName evidence="2">Uncharacterized protein</fullName>
    </submittedName>
</protein>
<dbReference type="HOGENOM" id="CLU_495387_0_0_1"/>
<reference evidence="2 3" key="1">
    <citation type="journal article" date="2015" name="Genome Announc.">
        <title>Draft Genome Sequence and Gene Annotation of the Entomopathogenic Fungus Verticillium hemipterigenum.</title>
        <authorList>
            <person name="Horn F."/>
            <person name="Habel A."/>
            <person name="Scharf D.H."/>
            <person name="Dworschak J."/>
            <person name="Brakhage A.A."/>
            <person name="Guthke R."/>
            <person name="Hertweck C."/>
            <person name="Linde J."/>
        </authorList>
    </citation>
    <scope>NUCLEOTIDE SEQUENCE [LARGE SCALE GENOMIC DNA]</scope>
</reference>
<proteinExistence type="predicted"/>
<dbReference type="EMBL" id="CDHN01000001">
    <property type="protein sequence ID" value="CEJ82459.1"/>
    <property type="molecule type" value="Genomic_DNA"/>
</dbReference>
<evidence type="ECO:0000313" key="2">
    <source>
        <dbReference type="EMBL" id="CEJ82459.1"/>
    </source>
</evidence>
<sequence length="550" mass="64564">MFKVDRTKNPQPQPQAQAQLQRKYEPMEELLIELFTAPGLRQIRFFDAVAIMTLVCIFVPWVRRISRFLNTRMNPKKSALLSLPYELLDHITDIVYENAQRPDYKSKEAEAWRRTLSSLPRTCRGLREMMQPKLYRRVGTKQAPLRLLMALLKYEELGEMVQELVLKDWHIESYKTLEDYQSISKTINAALRLYGVRNQAGEVATCPKISYYTQDNQEVRLELQNYVSTLLIMRCPNVKVIHLRGLFWAITDVDNPTILDNMRKLTSDGTRVYTRANQPLPPTNWLYRSLHNLEEFSADHSAYRHEHVFNNFNLSAISLTMLQMERAKLLSIMRQNTRLTRLRLVPNDMSENRRQKLTPRIAAKIIGLRAETLRSLHLVWHKHTDCCRCIRKTTHIPSLRHLHKLEELSISIHGIKRGRGSKTDEEFYRRFFPCGIRKLELRDDLDVWDLGPLVDVVSTHLSLLTQVTLHCSKRSDRSRDEMLKIALASKGVTLKFVEPRFPDPHHPLVGIDERGKSFICRLTSMDRPRLRNEPESDYDYDDDEDWYVNK</sequence>
<dbReference type="SUPFAM" id="SSF52047">
    <property type="entry name" value="RNI-like"/>
    <property type="match status" value="1"/>
</dbReference>
<dbReference type="Proteomes" id="UP000039046">
    <property type="component" value="Unassembled WGS sequence"/>
</dbReference>
<accession>A0A0A1TAR1</accession>
<evidence type="ECO:0000256" key="1">
    <source>
        <dbReference type="SAM" id="Phobius"/>
    </source>
</evidence>
<name>A0A0A1TAR1_9HYPO</name>
<evidence type="ECO:0000313" key="3">
    <source>
        <dbReference type="Proteomes" id="UP000039046"/>
    </source>
</evidence>
<keyword evidence="1" id="KW-0472">Membrane</keyword>
<gene>
    <name evidence="2" type="ORF">VHEMI02521</name>
</gene>
<keyword evidence="3" id="KW-1185">Reference proteome</keyword>
<dbReference type="AlphaFoldDB" id="A0A0A1TAR1"/>
<keyword evidence="1" id="KW-1133">Transmembrane helix</keyword>
<keyword evidence="1" id="KW-0812">Transmembrane</keyword>